<feature type="domain" description="Aldehyde dehydrogenase" evidence="8">
    <location>
        <begin position="109"/>
        <end position="289"/>
    </location>
</feature>
<dbReference type="GO" id="GO:0004350">
    <property type="term" value="F:glutamate-5-semialdehyde dehydrogenase activity"/>
    <property type="evidence" value="ECO:0007669"/>
    <property type="project" value="UniProtKB-UniRule"/>
</dbReference>
<evidence type="ECO:0000256" key="3">
    <source>
        <dbReference type="ARBA" id="ARBA00022650"/>
    </source>
</evidence>
<dbReference type="Gene3D" id="3.40.605.10">
    <property type="entry name" value="Aldehyde Dehydrogenase, Chain A, domain 1"/>
    <property type="match status" value="1"/>
</dbReference>
<dbReference type="InterPro" id="IPR016162">
    <property type="entry name" value="Ald_DH_N"/>
</dbReference>
<dbReference type="PIRSF" id="PIRSF000151">
    <property type="entry name" value="GPR"/>
    <property type="match status" value="1"/>
</dbReference>
<comment type="similarity">
    <text evidence="7">Belongs to the gamma-glutamyl phosphate reductase family.</text>
</comment>
<dbReference type="NCBIfam" id="NF001221">
    <property type="entry name" value="PRK00197.1"/>
    <property type="match status" value="1"/>
</dbReference>
<accession>A0A220VDK7</accession>
<dbReference type="RefSeq" id="WP_089073392.1">
    <property type="nucleotide sequence ID" value="NZ_CBCSAM010000001.1"/>
</dbReference>
<keyword evidence="3 7" id="KW-0641">Proline biosynthesis</keyword>
<gene>
    <name evidence="7" type="primary">proA</name>
    <name evidence="9" type="ORF">CF386_05425</name>
</gene>
<proteinExistence type="inferred from homology"/>
<dbReference type="InterPro" id="IPR012134">
    <property type="entry name" value="Glu-5-SA_DH"/>
</dbReference>
<evidence type="ECO:0000313" key="10">
    <source>
        <dbReference type="Proteomes" id="UP000242175"/>
    </source>
</evidence>
<dbReference type="GO" id="GO:0005737">
    <property type="term" value="C:cytoplasm"/>
    <property type="evidence" value="ECO:0007669"/>
    <property type="project" value="UniProtKB-SubCell"/>
</dbReference>
<dbReference type="Pfam" id="PF00171">
    <property type="entry name" value="Aldedh"/>
    <property type="match status" value="1"/>
</dbReference>
<reference evidence="9 10" key="1">
    <citation type="journal article" date="2016" name="Int. J. Syst. Evol. Microbiol.">
        <title>Paraphotobacterium marinum gen. nov., sp. nov., a member of the family Vibrionaceae, isolated from surface seawater.</title>
        <authorList>
            <person name="Huang Z."/>
            <person name="Dong C."/>
            <person name="Shao Z."/>
        </authorList>
    </citation>
    <scope>NUCLEOTIDE SEQUENCE [LARGE SCALE GENOMIC DNA]</scope>
    <source>
        <strain evidence="9 10">NSCS20N07D</strain>
    </source>
</reference>
<dbReference type="GO" id="GO:0055129">
    <property type="term" value="P:L-proline biosynthetic process"/>
    <property type="evidence" value="ECO:0007669"/>
    <property type="project" value="UniProtKB-UniRule"/>
</dbReference>
<dbReference type="HAMAP" id="MF_00412">
    <property type="entry name" value="ProA"/>
    <property type="match status" value="1"/>
</dbReference>
<keyword evidence="7" id="KW-0963">Cytoplasm</keyword>
<dbReference type="InterPro" id="IPR016161">
    <property type="entry name" value="Ald_DH/histidinol_DH"/>
</dbReference>
<evidence type="ECO:0000256" key="2">
    <source>
        <dbReference type="ARBA" id="ARBA00022605"/>
    </source>
</evidence>
<dbReference type="KEGG" id="pmai:CF386_05425"/>
<comment type="function">
    <text evidence="7">Catalyzes the NADPH-dependent reduction of L-glutamate 5-phosphate into L-glutamate 5-semialdehyde and phosphate. The product spontaneously undergoes cyclization to form 1-pyrroline-5-carboxylate.</text>
</comment>
<comment type="subcellular location">
    <subcellularLocation>
        <location evidence="7">Cytoplasm</location>
    </subcellularLocation>
</comment>
<dbReference type="GO" id="GO:0050661">
    <property type="term" value="F:NADP binding"/>
    <property type="evidence" value="ECO:0007669"/>
    <property type="project" value="InterPro"/>
</dbReference>
<dbReference type="InterPro" id="IPR015590">
    <property type="entry name" value="Aldehyde_DH_dom"/>
</dbReference>
<dbReference type="UniPathway" id="UPA00098">
    <property type="reaction ID" value="UER00360"/>
</dbReference>
<evidence type="ECO:0000256" key="1">
    <source>
        <dbReference type="ARBA" id="ARBA00004985"/>
    </source>
</evidence>
<dbReference type="EC" id="1.2.1.41" evidence="7"/>
<dbReference type="InterPro" id="IPR016163">
    <property type="entry name" value="Ald_DH_C"/>
</dbReference>
<protein>
    <recommendedName>
        <fullName evidence="7">Gamma-glutamyl phosphate reductase</fullName>
        <shortName evidence="7">GPR</shortName>
        <ecNumber evidence="7">1.2.1.41</ecNumber>
    </recommendedName>
    <alternativeName>
        <fullName evidence="7">Glutamate-5-semialdehyde dehydrogenase</fullName>
    </alternativeName>
    <alternativeName>
        <fullName evidence="7">Glutamyl-gamma-semialdehyde dehydrogenase</fullName>
        <shortName evidence="7">GSA dehydrogenase</shortName>
    </alternativeName>
</protein>
<keyword evidence="4 7" id="KW-0521">NADP</keyword>
<keyword evidence="2 7" id="KW-0028">Amino-acid biosynthesis</keyword>
<evidence type="ECO:0000256" key="6">
    <source>
        <dbReference type="ARBA" id="ARBA00049024"/>
    </source>
</evidence>
<dbReference type="CDD" id="cd07079">
    <property type="entry name" value="ALDH_F18-19_ProA-GPR"/>
    <property type="match status" value="1"/>
</dbReference>
<keyword evidence="10" id="KW-1185">Reference proteome</keyword>
<evidence type="ECO:0000256" key="4">
    <source>
        <dbReference type="ARBA" id="ARBA00022857"/>
    </source>
</evidence>
<dbReference type="NCBIfam" id="TIGR00407">
    <property type="entry name" value="proA"/>
    <property type="match status" value="1"/>
</dbReference>
<evidence type="ECO:0000256" key="5">
    <source>
        <dbReference type="ARBA" id="ARBA00023002"/>
    </source>
</evidence>
<comment type="pathway">
    <text evidence="1 7">Amino-acid biosynthesis; L-proline biosynthesis; L-glutamate 5-semialdehyde from L-glutamate: step 2/2.</text>
</comment>
<evidence type="ECO:0000259" key="8">
    <source>
        <dbReference type="Pfam" id="PF00171"/>
    </source>
</evidence>
<dbReference type="InterPro" id="IPR000965">
    <property type="entry name" value="GPR_dom"/>
</dbReference>
<comment type="catalytic activity">
    <reaction evidence="6 7">
        <text>L-glutamate 5-semialdehyde + phosphate + NADP(+) = L-glutamyl 5-phosphate + NADPH + H(+)</text>
        <dbReference type="Rhea" id="RHEA:19541"/>
        <dbReference type="ChEBI" id="CHEBI:15378"/>
        <dbReference type="ChEBI" id="CHEBI:43474"/>
        <dbReference type="ChEBI" id="CHEBI:57783"/>
        <dbReference type="ChEBI" id="CHEBI:58066"/>
        <dbReference type="ChEBI" id="CHEBI:58274"/>
        <dbReference type="ChEBI" id="CHEBI:58349"/>
        <dbReference type="EC" id="1.2.1.41"/>
    </reaction>
</comment>
<evidence type="ECO:0000256" key="7">
    <source>
        <dbReference type="HAMAP-Rule" id="MF_00412"/>
    </source>
</evidence>
<dbReference type="EMBL" id="CP022355">
    <property type="protein sequence ID" value="ASK78484.1"/>
    <property type="molecule type" value="Genomic_DNA"/>
</dbReference>
<organism evidence="9 10">
    <name type="scientific">Paraphotobacterium marinum</name>
    <dbReference type="NCBI Taxonomy" id="1755811"/>
    <lineage>
        <taxon>Bacteria</taxon>
        <taxon>Pseudomonadati</taxon>
        <taxon>Pseudomonadota</taxon>
        <taxon>Gammaproteobacteria</taxon>
        <taxon>Vibrionales</taxon>
        <taxon>Vibrionaceae</taxon>
        <taxon>Paraphotobacterium</taxon>
    </lineage>
</organism>
<keyword evidence="5 7" id="KW-0560">Oxidoreductase</keyword>
<dbReference type="SUPFAM" id="SSF53720">
    <property type="entry name" value="ALDH-like"/>
    <property type="match status" value="1"/>
</dbReference>
<dbReference type="AlphaFoldDB" id="A0A220VDK7"/>
<evidence type="ECO:0000313" key="9">
    <source>
        <dbReference type="EMBL" id="ASK78484.1"/>
    </source>
</evidence>
<name>A0A220VDK7_9GAMM</name>
<dbReference type="Gene3D" id="3.40.309.10">
    <property type="entry name" value="Aldehyde Dehydrogenase, Chain A, domain 2"/>
    <property type="match status" value="1"/>
</dbReference>
<sequence length="424" mass="47133">MNKVLEVAKKAKIATRSILALDSSHKKELLEEISKDILIKKDGILEANSLDVHNAIENNLPSPLIERLKLDQQSLEIISNDILNVADQNDSLGLTVEKRKLKNGLELSKKIIPIGVIGVIYESRPNVTIDIASLCLKTNNVCILRGGKETINTNLYLVNIIKNVLRKFNLSEDIVQYIGDTSRDSIKELLQMDDYVDLIIPRGGSQLHELCKTISKIPVIIGGFGVSHLFVDRTANIEKAINVIIDSKTDKPSACNSLDTLIVHKDIIEDVFIKLAPEINKYKLNTYCDELTRKMLLKKGVNSNLIFKMTEETLNTEWLSLSINVLILESTEKVVSHILNHNAIHSDSILTEDIDNANYFVDHIDSAAVYVNCSTRFTDGAAFGLGAEVAVSTQKIHARGPMAIDSLTSYKWVGKGNYLCKSNK</sequence>
<dbReference type="OrthoDB" id="9809970at2"/>
<dbReference type="PANTHER" id="PTHR11063:SF8">
    <property type="entry name" value="DELTA-1-PYRROLINE-5-CARBOXYLATE SYNTHASE"/>
    <property type="match status" value="1"/>
</dbReference>
<dbReference type="PANTHER" id="PTHR11063">
    <property type="entry name" value="GLUTAMATE SEMIALDEHYDE DEHYDROGENASE"/>
    <property type="match status" value="1"/>
</dbReference>
<dbReference type="Proteomes" id="UP000242175">
    <property type="component" value="Chromosome large"/>
</dbReference>